<dbReference type="InterPro" id="IPR007353">
    <property type="entry name" value="DUF421"/>
</dbReference>
<evidence type="ECO:0000313" key="4">
    <source>
        <dbReference type="EMBL" id="QYC12197.1"/>
    </source>
</evidence>
<dbReference type="Proteomes" id="UP000824334">
    <property type="component" value="Chromosome"/>
</dbReference>
<feature type="domain" description="YetF C-terminal" evidence="2">
    <location>
        <begin position="76"/>
        <end position="141"/>
    </location>
</feature>
<dbReference type="EMBL" id="CP080034">
    <property type="protein sequence ID" value="QYC12197.1"/>
    <property type="molecule type" value="Genomic_DNA"/>
</dbReference>
<evidence type="ECO:0000313" key="5">
    <source>
        <dbReference type="Proteomes" id="UP000824334"/>
    </source>
</evidence>
<keyword evidence="1" id="KW-1133">Transmembrane helix</keyword>
<dbReference type="Pfam" id="PF20730">
    <property type="entry name" value="YetF_N"/>
    <property type="match status" value="1"/>
</dbReference>
<keyword evidence="1" id="KW-0812">Transmembrane</keyword>
<accession>A0ABX8TPM2</accession>
<proteinExistence type="predicted"/>
<keyword evidence="1" id="KW-0472">Membrane</keyword>
<dbReference type="InterPro" id="IPR048454">
    <property type="entry name" value="YetF_N"/>
</dbReference>
<evidence type="ECO:0000259" key="2">
    <source>
        <dbReference type="Pfam" id="PF04239"/>
    </source>
</evidence>
<feature type="transmembrane region" description="Helical" evidence="1">
    <location>
        <begin position="53"/>
        <end position="70"/>
    </location>
</feature>
<evidence type="ECO:0000256" key="1">
    <source>
        <dbReference type="SAM" id="Phobius"/>
    </source>
</evidence>
<feature type="transmembrane region" description="Helical" evidence="1">
    <location>
        <begin position="27"/>
        <end position="46"/>
    </location>
</feature>
<name>A0ABX8TPM2_9CAUL</name>
<keyword evidence="5" id="KW-1185">Reference proteome</keyword>
<dbReference type="PANTHER" id="PTHR34582:SF6">
    <property type="entry name" value="UPF0702 TRANSMEMBRANE PROTEIN YCAP"/>
    <property type="match status" value="1"/>
</dbReference>
<sequence>MLLVAPAAYVALVLILRLSGKRTLSKLNAFDFIVTIAIGSTLASVITTRSLPLLEGITALGLLVGLQYLVTATSVRWKGFHRAVTAEPTLLLRNGAPLVAAMKRERITVDELEAAVRQAGGRVLQDADVVILETDGSLTGVLRSI</sequence>
<organism evidence="4 5">
    <name type="scientific">Brevundimonas nasdae</name>
    <dbReference type="NCBI Taxonomy" id="172043"/>
    <lineage>
        <taxon>Bacteria</taxon>
        <taxon>Pseudomonadati</taxon>
        <taxon>Pseudomonadota</taxon>
        <taxon>Alphaproteobacteria</taxon>
        <taxon>Caulobacterales</taxon>
        <taxon>Caulobacteraceae</taxon>
        <taxon>Brevundimonas</taxon>
    </lineage>
</organism>
<evidence type="ECO:0000259" key="3">
    <source>
        <dbReference type="Pfam" id="PF20730"/>
    </source>
</evidence>
<protein>
    <submittedName>
        <fullName evidence="4">DUF421 domain-containing protein</fullName>
    </submittedName>
</protein>
<gene>
    <name evidence="4" type="ORF">KWG56_08125</name>
</gene>
<dbReference type="PANTHER" id="PTHR34582">
    <property type="entry name" value="UPF0702 TRANSMEMBRANE PROTEIN YCAP"/>
    <property type="match status" value="1"/>
</dbReference>
<reference evidence="4 5" key="1">
    <citation type="submission" date="2021-07" db="EMBL/GenBank/DDBJ databases">
        <title>Isolation and characterization of bacteria from a gold mining with a capacity of golden bioaccumulation.</title>
        <authorList>
            <person name="Yang X.J."/>
        </authorList>
    </citation>
    <scope>NUCLEOTIDE SEQUENCE [LARGE SCALE GENOMIC DNA]</scope>
    <source>
        <strain evidence="4 5">Au29</strain>
    </source>
</reference>
<dbReference type="Pfam" id="PF04239">
    <property type="entry name" value="DUF421"/>
    <property type="match status" value="1"/>
</dbReference>
<feature type="domain" description="YetF-like N-terminal transmembrane" evidence="3">
    <location>
        <begin position="9"/>
        <end position="70"/>
    </location>
</feature>